<dbReference type="Proteomes" id="UP000485058">
    <property type="component" value="Unassembled WGS sequence"/>
</dbReference>
<sequence length="104" mass="11204">MQNPPEFLEGIVACQAREVRISKGAPSSLTMMQSMQAAQQAVGAPLTPAQQEAAIAAACAASVKEMEAERRTDLFRARWVEDAVVSVLQQKQAQRARVVQPGNP</sequence>
<reference evidence="1 2" key="1">
    <citation type="submission" date="2020-02" db="EMBL/GenBank/DDBJ databases">
        <title>Draft genome sequence of Haematococcus lacustris strain NIES-144.</title>
        <authorList>
            <person name="Morimoto D."/>
            <person name="Nakagawa S."/>
            <person name="Yoshida T."/>
            <person name="Sawayama S."/>
        </authorList>
    </citation>
    <scope>NUCLEOTIDE SEQUENCE [LARGE SCALE GENOMIC DNA]</scope>
    <source>
        <strain evidence="1 2">NIES-144</strain>
    </source>
</reference>
<evidence type="ECO:0000313" key="2">
    <source>
        <dbReference type="Proteomes" id="UP000485058"/>
    </source>
</evidence>
<evidence type="ECO:0000313" key="1">
    <source>
        <dbReference type="EMBL" id="GFH33208.1"/>
    </source>
</evidence>
<name>A0A6A0AKT2_HAELA</name>
<keyword evidence="2" id="KW-1185">Reference proteome</keyword>
<organism evidence="1 2">
    <name type="scientific">Haematococcus lacustris</name>
    <name type="common">Green alga</name>
    <name type="synonym">Haematococcus pluvialis</name>
    <dbReference type="NCBI Taxonomy" id="44745"/>
    <lineage>
        <taxon>Eukaryota</taxon>
        <taxon>Viridiplantae</taxon>
        <taxon>Chlorophyta</taxon>
        <taxon>core chlorophytes</taxon>
        <taxon>Chlorophyceae</taxon>
        <taxon>CS clade</taxon>
        <taxon>Chlamydomonadales</taxon>
        <taxon>Haematococcaceae</taxon>
        <taxon>Haematococcus</taxon>
    </lineage>
</organism>
<comment type="caution">
    <text evidence="1">The sequence shown here is derived from an EMBL/GenBank/DDBJ whole genome shotgun (WGS) entry which is preliminary data.</text>
</comment>
<protein>
    <submittedName>
        <fullName evidence="1">Uncharacterized protein</fullName>
    </submittedName>
</protein>
<dbReference type="EMBL" id="BLLF01007996">
    <property type="protein sequence ID" value="GFH33208.1"/>
    <property type="molecule type" value="Genomic_DNA"/>
</dbReference>
<dbReference type="AlphaFoldDB" id="A0A6A0AKT2"/>
<proteinExistence type="predicted"/>
<accession>A0A6A0AKT2</accession>
<gene>
    <name evidence="1" type="ORF">HaLaN_32543</name>
</gene>